<keyword evidence="1" id="KW-0472">Membrane</keyword>
<reference evidence="2 3" key="1">
    <citation type="journal article" date="2016" name="Nat. Commun.">
        <title>Thousands of microbial genomes shed light on interconnected biogeochemical processes in an aquifer system.</title>
        <authorList>
            <person name="Anantharaman K."/>
            <person name="Brown C.T."/>
            <person name="Hug L.A."/>
            <person name="Sharon I."/>
            <person name="Castelle C.J."/>
            <person name="Probst A.J."/>
            <person name="Thomas B.C."/>
            <person name="Singh A."/>
            <person name="Wilkins M.J."/>
            <person name="Karaoz U."/>
            <person name="Brodie E.L."/>
            <person name="Williams K.H."/>
            <person name="Hubbard S.S."/>
            <person name="Banfield J.F."/>
        </authorList>
    </citation>
    <scope>NUCLEOTIDE SEQUENCE [LARGE SCALE GENOMIC DNA]</scope>
</reference>
<accession>A0A1G2DD07</accession>
<organism evidence="2 3">
    <name type="scientific">Candidatus Lloydbacteria bacterium RIFCSPHIGHO2_02_FULL_51_22</name>
    <dbReference type="NCBI Taxonomy" id="1798663"/>
    <lineage>
        <taxon>Bacteria</taxon>
        <taxon>Candidatus Lloydiibacteriota</taxon>
    </lineage>
</organism>
<keyword evidence="1" id="KW-0812">Transmembrane</keyword>
<gene>
    <name evidence="2" type="ORF">A3D67_03405</name>
</gene>
<protein>
    <submittedName>
        <fullName evidence="2">Uncharacterized protein</fullName>
    </submittedName>
</protein>
<feature type="transmembrane region" description="Helical" evidence="1">
    <location>
        <begin position="61"/>
        <end position="80"/>
    </location>
</feature>
<evidence type="ECO:0000313" key="2">
    <source>
        <dbReference type="EMBL" id="OGZ11403.1"/>
    </source>
</evidence>
<dbReference type="Proteomes" id="UP000178099">
    <property type="component" value="Unassembled WGS sequence"/>
</dbReference>
<name>A0A1G2DD07_9BACT</name>
<sequence length="81" mass="9684">MTYFLLIIIFLVFIFAQIFLFAYIERAIRSKKIHNLPTLLKSKWIWGEGDIKDDFRTGVHVGYLVGIVFMIFVYYISRLFL</sequence>
<feature type="transmembrane region" description="Helical" evidence="1">
    <location>
        <begin position="6"/>
        <end position="24"/>
    </location>
</feature>
<comment type="caution">
    <text evidence="2">The sequence shown here is derived from an EMBL/GenBank/DDBJ whole genome shotgun (WGS) entry which is preliminary data.</text>
</comment>
<evidence type="ECO:0000313" key="3">
    <source>
        <dbReference type="Proteomes" id="UP000178099"/>
    </source>
</evidence>
<dbReference type="AlphaFoldDB" id="A0A1G2DD07"/>
<keyword evidence="1" id="KW-1133">Transmembrane helix</keyword>
<evidence type="ECO:0000256" key="1">
    <source>
        <dbReference type="SAM" id="Phobius"/>
    </source>
</evidence>
<dbReference type="EMBL" id="MHLN01000021">
    <property type="protein sequence ID" value="OGZ11403.1"/>
    <property type="molecule type" value="Genomic_DNA"/>
</dbReference>
<proteinExistence type="predicted"/>